<comment type="caution">
    <text evidence="2">The sequence shown here is derived from an EMBL/GenBank/DDBJ whole genome shotgun (WGS) entry which is preliminary data.</text>
</comment>
<gene>
    <name evidence="2" type="ORF">EDB92DRAFT_1472362</name>
</gene>
<organism evidence="2 3">
    <name type="scientific">Lactarius akahatsu</name>
    <dbReference type="NCBI Taxonomy" id="416441"/>
    <lineage>
        <taxon>Eukaryota</taxon>
        <taxon>Fungi</taxon>
        <taxon>Dikarya</taxon>
        <taxon>Basidiomycota</taxon>
        <taxon>Agaricomycotina</taxon>
        <taxon>Agaricomycetes</taxon>
        <taxon>Russulales</taxon>
        <taxon>Russulaceae</taxon>
        <taxon>Lactarius</taxon>
    </lineage>
</organism>
<evidence type="ECO:0000313" key="3">
    <source>
        <dbReference type="Proteomes" id="UP001201163"/>
    </source>
</evidence>
<dbReference type="AlphaFoldDB" id="A0AAD4LCP8"/>
<sequence length="149" mass="16647">MPNVRMFKYLAKGEVGRFSPRECPLYRDGDRTPTPPHPRLEAARARRCPPPREYKASVVNSGICAVVSVCVTGGVPIQFRGSMEFPRLNSLPSEGNYVGYQIWWIFYQSLSLCYRSGPSKVKSARADVTALPASTYCFTYPYLRAIGAT</sequence>
<dbReference type="EMBL" id="JAKELL010000074">
    <property type="protein sequence ID" value="KAH8984590.1"/>
    <property type="molecule type" value="Genomic_DNA"/>
</dbReference>
<evidence type="ECO:0000313" key="2">
    <source>
        <dbReference type="EMBL" id="KAH8984590.1"/>
    </source>
</evidence>
<reference evidence="2" key="1">
    <citation type="submission" date="2022-01" db="EMBL/GenBank/DDBJ databases">
        <title>Comparative genomics reveals a dynamic genome evolution in the ectomycorrhizal milk-cap (Lactarius) mushrooms.</title>
        <authorList>
            <consortium name="DOE Joint Genome Institute"/>
            <person name="Lebreton A."/>
            <person name="Tang N."/>
            <person name="Kuo A."/>
            <person name="LaButti K."/>
            <person name="Drula E."/>
            <person name="Barry K."/>
            <person name="Clum A."/>
            <person name="Lipzen A."/>
            <person name="Mousain D."/>
            <person name="Ng V."/>
            <person name="Wang R."/>
            <person name="Wang X."/>
            <person name="Dai Y."/>
            <person name="Henrissat B."/>
            <person name="Grigoriev I.V."/>
            <person name="Guerin-Laguette A."/>
            <person name="Yu F."/>
            <person name="Martin F.M."/>
        </authorList>
    </citation>
    <scope>NUCLEOTIDE SEQUENCE</scope>
    <source>
        <strain evidence="2">QP</strain>
    </source>
</reference>
<accession>A0AAD4LCP8</accession>
<dbReference type="Proteomes" id="UP001201163">
    <property type="component" value="Unassembled WGS sequence"/>
</dbReference>
<evidence type="ECO:0000256" key="1">
    <source>
        <dbReference type="SAM" id="MobiDB-lite"/>
    </source>
</evidence>
<name>A0AAD4LCP8_9AGAM</name>
<protein>
    <submittedName>
        <fullName evidence="2">Uncharacterized protein</fullName>
    </submittedName>
</protein>
<keyword evidence="3" id="KW-1185">Reference proteome</keyword>
<proteinExistence type="predicted"/>
<feature type="region of interest" description="Disordered" evidence="1">
    <location>
        <begin position="26"/>
        <end position="45"/>
    </location>
</feature>